<evidence type="ECO:0000313" key="2">
    <source>
        <dbReference type="Proteomes" id="UP001064048"/>
    </source>
</evidence>
<reference evidence="1 2" key="1">
    <citation type="journal article" date="2022" name="Genome Biol. Evol.">
        <title>The Spruce Budworm Genome: Reconstructing the Evolutionary History of Antifreeze Proteins.</title>
        <authorList>
            <person name="Beliveau C."/>
            <person name="Gagne P."/>
            <person name="Picq S."/>
            <person name="Vernygora O."/>
            <person name="Keeling C.I."/>
            <person name="Pinkney K."/>
            <person name="Doucet D."/>
            <person name="Wen F."/>
            <person name="Johnston J.S."/>
            <person name="Maaroufi H."/>
            <person name="Boyle B."/>
            <person name="Laroche J."/>
            <person name="Dewar K."/>
            <person name="Juretic N."/>
            <person name="Blackburn G."/>
            <person name="Nisole A."/>
            <person name="Brunet B."/>
            <person name="Brandao M."/>
            <person name="Lumley L."/>
            <person name="Duan J."/>
            <person name="Quan G."/>
            <person name="Lucarotti C.J."/>
            <person name="Roe A.D."/>
            <person name="Sperling F.A.H."/>
            <person name="Levesque R.C."/>
            <person name="Cusson M."/>
        </authorList>
    </citation>
    <scope>NUCLEOTIDE SEQUENCE [LARGE SCALE GENOMIC DNA]</scope>
    <source>
        <strain evidence="1">Glfc:IPQL:Cfum</strain>
    </source>
</reference>
<comment type="caution">
    <text evidence="1">The sequence shown here is derived from an EMBL/GenBank/DDBJ whole genome shotgun (WGS) entry which is preliminary data.</text>
</comment>
<keyword evidence="2" id="KW-1185">Reference proteome</keyword>
<name>A0ACC0JIG5_CHOFU</name>
<sequence length="183" mass="19419">MACIEWAALGLVVRRCGANNQLGALESSRKTLQPFVLQPTPAPRALLGRRRRAWWCWRGCCRARRAWSGRAAGRAPGVGPADPRALLGAAAAALAAPAHHAYKYLAHALLLASARPLVLHDAETLAAWPEEGGSEEEPAARPPPAARAAAPPLAPDRTAAHDATHTQVSSSILIPLRIKLRSP</sequence>
<evidence type="ECO:0000313" key="1">
    <source>
        <dbReference type="EMBL" id="KAI8423915.1"/>
    </source>
</evidence>
<dbReference type="EMBL" id="CM046104">
    <property type="protein sequence ID" value="KAI8423915.1"/>
    <property type="molecule type" value="Genomic_DNA"/>
</dbReference>
<accession>A0ACC0JIG5</accession>
<proteinExistence type="predicted"/>
<protein>
    <submittedName>
        <fullName evidence="1">Uncharacterized protein</fullName>
    </submittedName>
</protein>
<organism evidence="1 2">
    <name type="scientific">Choristoneura fumiferana</name>
    <name type="common">Spruce budworm moth</name>
    <name type="synonym">Archips fumiferana</name>
    <dbReference type="NCBI Taxonomy" id="7141"/>
    <lineage>
        <taxon>Eukaryota</taxon>
        <taxon>Metazoa</taxon>
        <taxon>Ecdysozoa</taxon>
        <taxon>Arthropoda</taxon>
        <taxon>Hexapoda</taxon>
        <taxon>Insecta</taxon>
        <taxon>Pterygota</taxon>
        <taxon>Neoptera</taxon>
        <taxon>Endopterygota</taxon>
        <taxon>Lepidoptera</taxon>
        <taxon>Glossata</taxon>
        <taxon>Ditrysia</taxon>
        <taxon>Tortricoidea</taxon>
        <taxon>Tortricidae</taxon>
        <taxon>Tortricinae</taxon>
        <taxon>Choristoneura</taxon>
    </lineage>
</organism>
<gene>
    <name evidence="1" type="ORF">MSG28_002588</name>
</gene>
<dbReference type="Proteomes" id="UP001064048">
    <property type="component" value="Chromosome 4"/>
</dbReference>